<organism evidence="4 5">
    <name type="scientific">Tropicimonas omnivorans</name>
    <dbReference type="NCBI Taxonomy" id="3075590"/>
    <lineage>
        <taxon>Bacteria</taxon>
        <taxon>Pseudomonadati</taxon>
        <taxon>Pseudomonadota</taxon>
        <taxon>Alphaproteobacteria</taxon>
        <taxon>Rhodobacterales</taxon>
        <taxon>Roseobacteraceae</taxon>
        <taxon>Tropicimonas</taxon>
    </lineage>
</organism>
<dbReference type="PROSITE" id="PS51257">
    <property type="entry name" value="PROKAR_LIPOPROTEIN"/>
    <property type="match status" value="1"/>
</dbReference>
<keyword evidence="1" id="KW-0175">Coiled coil</keyword>
<accession>A0ABU3DJV1</accession>
<protein>
    <submittedName>
        <fullName evidence="4">OmpH family outer membrane protein</fullName>
    </submittedName>
</protein>
<evidence type="ECO:0000256" key="2">
    <source>
        <dbReference type="SAM" id="MobiDB-lite"/>
    </source>
</evidence>
<dbReference type="EMBL" id="JAVRHL010000003">
    <property type="protein sequence ID" value="MDT0683993.1"/>
    <property type="molecule type" value="Genomic_DNA"/>
</dbReference>
<dbReference type="Proteomes" id="UP001265259">
    <property type="component" value="Unassembled WGS sequence"/>
</dbReference>
<dbReference type="InterPro" id="IPR024930">
    <property type="entry name" value="Skp_dom_sf"/>
</dbReference>
<feature type="chain" id="PRO_5047494434" evidence="3">
    <location>
        <begin position="24"/>
        <end position="230"/>
    </location>
</feature>
<feature type="region of interest" description="Disordered" evidence="2">
    <location>
        <begin position="188"/>
        <end position="230"/>
    </location>
</feature>
<feature type="coiled-coil region" evidence="1">
    <location>
        <begin position="63"/>
        <end position="101"/>
    </location>
</feature>
<proteinExistence type="predicted"/>
<dbReference type="SMART" id="SM00935">
    <property type="entry name" value="OmpH"/>
    <property type="match status" value="1"/>
</dbReference>
<dbReference type="Pfam" id="PF03938">
    <property type="entry name" value="OmpH"/>
    <property type="match status" value="1"/>
</dbReference>
<dbReference type="InterPro" id="IPR005632">
    <property type="entry name" value="Chaperone_Skp"/>
</dbReference>
<evidence type="ECO:0000313" key="5">
    <source>
        <dbReference type="Proteomes" id="UP001265259"/>
    </source>
</evidence>
<dbReference type="RefSeq" id="WP_311693033.1">
    <property type="nucleotide sequence ID" value="NZ_JAVRHL010000003.1"/>
</dbReference>
<evidence type="ECO:0000313" key="4">
    <source>
        <dbReference type="EMBL" id="MDT0683993.1"/>
    </source>
</evidence>
<evidence type="ECO:0000256" key="1">
    <source>
        <dbReference type="SAM" id="Coils"/>
    </source>
</evidence>
<feature type="signal peptide" evidence="3">
    <location>
        <begin position="1"/>
        <end position="23"/>
    </location>
</feature>
<dbReference type="SUPFAM" id="SSF111384">
    <property type="entry name" value="OmpH-like"/>
    <property type="match status" value="1"/>
</dbReference>
<sequence length="230" mass="25236">MGRRLTAGAALVAAACLPLAAAAQEGEAAIPRPQQGPLQDQTVVIAPFLTLDQDELFDESLYGQRIEAEIEDASAALAEENREIEEELTAEEQRLTELRSQLDADEFRRLADAFDAKVVDLRRRQDTKTRTLQARRDQERQAFLQRILPVLSELVRESGAVAILDSRAVFLSSESIDVTDAARRRIDRDLGDGADLPPVTGDVPKSGDSLDPPPQAEEPSRIELPARSAD</sequence>
<comment type="caution">
    <text evidence="4">The sequence shown here is derived from an EMBL/GenBank/DDBJ whole genome shotgun (WGS) entry which is preliminary data.</text>
</comment>
<evidence type="ECO:0000256" key="3">
    <source>
        <dbReference type="SAM" id="SignalP"/>
    </source>
</evidence>
<dbReference type="Gene3D" id="3.30.910.20">
    <property type="entry name" value="Skp domain"/>
    <property type="match status" value="1"/>
</dbReference>
<keyword evidence="3" id="KW-0732">Signal</keyword>
<name>A0ABU3DJV1_9RHOB</name>
<gene>
    <name evidence="4" type="ORF">RM543_14985</name>
</gene>
<keyword evidence="5" id="KW-1185">Reference proteome</keyword>
<reference evidence="4 5" key="1">
    <citation type="submission" date="2023-09" db="EMBL/GenBank/DDBJ databases">
        <authorList>
            <person name="Rey-Velasco X."/>
        </authorList>
    </citation>
    <scope>NUCLEOTIDE SEQUENCE [LARGE SCALE GENOMIC DNA]</scope>
    <source>
        <strain evidence="4 5">F158</strain>
    </source>
</reference>